<protein>
    <recommendedName>
        <fullName evidence="4">SCP domain-containing protein</fullName>
    </recommendedName>
</protein>
<proteinExistence type="predicted"/>
<sequence length="165" mass="18417" precursor="true">MKHIRKFSISLLALAALALSGTTTATAQTSDLSSALFGSSSVAAPTELDRSQANLIAAYEDWIRARNIIRRADLDRFARDYAELSLEETWSYYRDPSDLYITEGYDDWGNGIQIIRYTGEQADYWAAGDLMSILDPEYTGPMGLAASNDGEFIYIVFFTEADYGY</sequence>
<gene>
    <name evidence="2" type="ORF">COCCU_02035</name>
</gene>
<accession>A0A6B8W642</accession>
<feature type="signal peptide" evidence="1">
    <location>
        <begin position="1"/>
        <end position="27"/>
    </location>
</feature>
<keyword evidence="1" id="KW-0732">Signal</keyword>
<dbReference type="RefSeq" id="WP_156229931.1">
    <property type="nucleotide sequence ID" value="NZ_CP046455.1"/>
</dbReference>
<name>A0A6B8W642_9CORY</name>
<dbReference type="AlphaFoldDB" id="A0A6B8W642"/>
<evidence type="ECO:0008006" key="4">
    <source>
        <dbReference type="Google" id="ProtNLM"/>
    </source>
</evidence>
<evidence type="ECO:0000256" key="1">
    <source>
        <dbReference type="SAM" id="SignalP"/>
    </source>
</evidence>
<dbReference type="EMBL" id="CP046455">
    <property type="protein sequence ID" value="QGU06366.1"/>
    <property type="molecule type" value="Genomic_DNA"/>
</dbReference>
<dbReference type="KEGG" id="cok:COCCU_02035"/>
<evidence type="ECO:0000313" key="2">
    <source>
        <dbReference type="EMBL" id="QGU06366.1"/>
    </source>
</evidence>
<dbReference type="Proteomes" id="UP000424462">
    <property type="component" value="Chromosome"/>
</dbReference>
<evidence type="ECO:0000313" key="3">
    <source>
        <dbReference type="Proteomes" id="UP000424462"/>
    </source>
</evidence>
<feature type="chain" id="PRO_5025689524" description="SCP domain-containing protein" evidence="1">
    <location>
        <begin position="28"/>
        <end position="165"/>
    </location>
</feature>
<keyword evidence="3" id="KW-1185">Reference proteome</keyword>
<organism evidence="2 3">
    <name type="scientific">Corynebacterium occultum</name>
    <dbReference type="NCBI Taxonomy" id="2675219"/>
    <lineage>
        <taxon>Bacteria</taxon>
        <taxon>Bacillati</taxon>
        <taxon>Actinomycetota</taxon>
        <taxon>Actinomycetes</taxon>
        <taxon>Mycobacteriales</taxon>
        <taxon>Corynebacteriaceae</taxon>
        <taxon>Corynebacterium</taxon>
    </lineage>
</organism>
<reference evidence="2 3" key="1">
    <citation type="submission" date="2019-11" db="EMBL/GenBank/DDBJ databases">
        <title>Complete genome sequence of Corynebacterium kalinowskii 1959, a novel Corynebacterium species isolated from soil of a small paddock in Vilsendorf, Germany.</title>
        <authorList>
            <person name="Schaffert L."/>
            <person name="Ruwe M."/>
            <person name="Milse J."/>
            <person name="Hanuschka K."/>
            <person name="Ortseifen V."/>
            <person name="Droste J."/>
            <person name="Brandt D."/>
            <person name="Schlueter L."/>
            <person name="Kutter Y."/>
            <person name="Vinke S."/>
            <person name="Viehoefer P."/>
            <person name="Jacob L."/>
            <person name="Luebke N.-C."/>
            <person name="Schulte-Berndt E."/>
            <person name="Hain C."/>
            <person name="Linder M."/>
            <person name="Schmidt P."/>
            <person name="Wollenschlaeger L."/>
            <person name="Luttermann T."/>
            <person name="Thieme E."/>
            <person name="Hassa J."/>
            <person name="Haak M."/>
            <person name="Wittchen M."/>
            <person name="Mentz A."/>
            <person name="Persicke M."/>
            <person name="Busche T."/>
            <person name="Ruckert C."/>
        </authorList>
    </citation>
    <scope>NUCLEOTIDE SEQUENCE [LARGE SCALE GENOMIC DNA]</scope>
    <source>
        <strain evidence="2 3">2039</strain>
    </source>
</reference>